<name>A0ABU2E495_9BURK</name>
<dbReference type="Proteomes" id="UP001248067">
    <property type="component" value="Unassembled WGS sequence"/>
</dbReference>
<accession>A0ABU2E495</accession>
<reference evidence="5 6" key="1">
    <citation type="submission" date="2019-06" db="EMBL/GenBank/DDBJ databases">
        <title>Evolution of Burkholderia multivorans in the lungs of Cystic Fibrosis patients.</title>
        <authorList>
            <person name="Moreira L.M."/>
        </authorList>
    </citation>
    <scope>NUCLEOTIDE SEQUENCE [LARGE SCALE GENOMIC DNA]</scope>
    <source>
        <strain evidence="5 6">VC13239</strain>
    </source>
</reference>
<sequence>MIRIANLTICPDRRQVLVDDAPVKLGSRAMDVLLVLLDADGAMVAKDELIRRVWPTTFVIENNLQVQISRIRKLLGENRNLLESVPRHGYRLLRPAPPAQDPASPFRPRTPVAGGAGADALVREVHAQRTLAGQLIRLLIRRLRARPSAQLRPRKRAVDVAPDAARRLTRARRPRPGEAGSLR</sequence>
<organism evidence="5 6">
    <name type="scientific">Burkholderia pseudomultivorans</name>
    <dbReference type="NCBI Taxonomy" id="1207504"/>
    <lineage>
        <taxon>Bacteria</taxon>
        <taxon>Pseudomonadati</taxon>
        <taxon>Pseudomonadota</taxon>
        <taxon>Betaproteobacteria</taxon>
        <taxon>Burkholderiales</taxon>
        <taxon>Burkholderiaceae</taxon>
        <taxon>Burkholderia</taxon>
        <taxon>Burkholderia cepacia complex</taxon>
    </lineage>
</organism>
<feature type="region of interest" description="Disordered" evidence="3">
    <location>
        <begin position="151"/>
        <end position="183"/>
    </location>
</feature>
<dbReference type="InterPro" id="IPR001867">
    <property type="entry name" value="OmpR/PhoB-type_DNA-bd"/>
</dbReference>
<evidence type="ECO:0000256" key="2">
    <source>
        <dbReference type="PROSITE-ProRule" id="PRU01091"/>
    </source>
</evidence>
<dbReference type="EMBL" id="VJSY01000019">
    <property type="protein sequence ID" value="MDR8754529.1"/>
    <property type="molecule type" value="Genomic_DNA"/>
</dbReference>
<gene>
    <name evidence="5" type="primary">cadC</name>
    <name evidence="5" type="ORF">FEQ00_02952</name>
</gene>
<evidence type="ECO:0000313" key="5">
    <source>
        <dbReference type="EMBL" id="MDR8754529.1"/>
    </source>
</evidence>
<evidence type="ECO:0000259" key="4">
    <source>
        <dbReference type="PROSITE" id="PS51755"/>
    </source>
</evidence>
<feature type="domain" description="OmpR/PhoB-type" evidence="4">
    <location>
        <begin position="1"/>
        <end position="94"/>
    </location>
</feature>
<evidence type="ECO:0000313" key="6">
    <source>
        <dbReference type="Proteomes" id="UP001248067"/>
    </source>
</evidence>
<comment type="caution">
    <text evidence="5">The sequence shown here is derived from an EMBL/GenBank/DDBJ whole genome shotgun (WGS) entry which is preliminary data.</text>
</comment>
<dbReference type="SUPFAM" id="SSF46894">
    <property type="entry name" value="C-terminal effector domain of the bipartite response regulators"/>
    <property type="match status" value="1"/>
</dbReference>
<evidence type="ECO:0000256" key="1">
    <source>
        <dbReference type="ARBA" id="ARBA00023125"/>
    </source>
</evidence>
<dbReference type="Pfam" id="PF00486">
    <property type="entry name" value="Trans_reg_C"/>
    <property type="match status" value="1"/>
</dbReference>
<dbReference type="CDD" id="cd00383">
    <property type="entry name" value="trans_reg_C"/>
    <property type="match status" value="1"/>
</dbReference>
<dbReference type="InterPro" id="IPR036388">
    <property type="entry name" value="WH-like_DNA-bd_sf"/>
</dbReference>
<evidence type="ECO:0000256" key="3">
    <source>
        <dbReference type="SAM" id="MobiDB-lite"/>
    </source>
</evidence>
<protein>
    <submittedName>
        <fullName evidence="5">Transcriptional activator CadC</fullName>
    </submittedName>
</protein>
<dbReference type="Gene3D" id="1.10.10.10">
    <property type="entry name" value="Winged helix-like DNA-binding domain superfamily/Winged helix DNA-binding domain"/>
    <property type="match status" value="1"/>
</dbReference>
<proteinExistence type="predicted"/>
<feature type="DNA-binding region" description="OmpR/PhoB-type" evidence="2">
    <location>
        <begin position="1"/>
        <end position="94"/>
    </location>
</feature>
<dbReference type="RefSeq" id="WP_175896681.1">
    <property type="nucleotide sequence ID" value="NZ_CADFDQ010000020.1"/>
</dbReference>
<keyword evidence="6" id="KW-1185">Reference proteome</keyword>
<dbReference type="SMART" id="SM00862">
    <property type="entry name" value="Trans_reg_C"/>
    <property type="match status" value="1"/>
</dbReference>
<dbReference type="PROSITE" id="PS51755">
    <property type="entry name" value="OMPR_PHOB"/>
    <property type="match status" value="1"/>
</dbReference>
<keyword evidence="1 2" id="KW-0238">DNA-binding</keyword>
<dbReference type="InterPro" id="IPR016032">
    <property type="entry name" value="Sig_transdc_resp-reg_C-effctor"/>
</dbReference>